<dbReference type="Gene3D" id="2.40.50.1020">
    <property type="entry name" value="LytTr DNA-binding domain"/>
    <property type="match status" value="1"/>
</dbReference>
<comment type="caution">
    <text evidence="4">The sequence shown here is derived from an EMBL/GenBank/DDBJ whole genome shotgun (WGS) entry which is preliminary data.</text>
</comment>
<gene>
    <name evidence="4" type="ORF">LGH74_22245</name>
</gene>
<dbReference type="InterPro" id="IPR007492">
    <property type="entry name" value="LytTR_DNA-bd_dom"/>
</dbReference>
<sequence>MSTSIRTLLVDDEPLARGLVRELLADFPQMTITGECQNGTEALAALQTGAYDVVFLDVQMPDLDGVQVLQRLRATGQPLPLVVFVTAYDQYAVAAFALHAVDYLLKPIDPDRFAECVRRVQQQLAQQHSHPALAADVAALLRAWPLPPSTAPTPPAEYQDRFVVKLPERQFFVPATDVFYLEATGSGILLHTARAAHPVRAALGQLAERLDPAHFLRIHRSYIINTNHIVEFKAWAHGEYLFRMANGQHVTSSRSYNAVIQQFLKRFA</sequence>
<evidence type="ECO:0000256" key="1">
    <source>
        <dbReference type="PROSITE-ProRule" id="PRU00169"/>
    </source>
</evidence>
<dbReference type="InterPro" id="IPR046947">
    <property type="entry name" value="LytR-like"/>
</dbReference>
<dbReference type="GO" id="GO:0003677">
    <property type="term" value="F:DNA binding"/>
    <property type="evidence" value="ECO:0007669"/>
    <property type="project" value="UniProtKB-KW"/>
</dbReference>
<dbReference type="SMART" id="SM00850">
    <property type="entry name" value="LytTR"/>
    <property type="match status" value="1"/>
</dbReference>
<dbReference type="Gene3D" id="3.40.50.2300">
    <property type="match status" value="1"/>
</dbReference>
<dbReference type="Pfam" id="PF00072">
    <property type="entry name" value="Response_reg"/>
    <property type="match status" value="1"/>
</dbReference>
<organism evidence="4 5">
    <name type="scientific">Hymenobacter lucidus</name>
    <dbReference type="NCBI Taxonomy" id="2880930"/>
    <lineage>
        <taxon>Bacteria</taxon>
        <taxon>Pseudomonadati</taxon>
        <taxon>Bacteroidota</taxon>
        <taxon>Cytophagia</taxon>
        <taxon>Cytophagales</taxon>
        <taxon>Hymenobacteraceae</taxon>
        <taxon>Hymenobacter</taxon>
    </lineage>
</organism>
<dbReference type="PANTHER" id="PTHR37299">
    <property type="entry name" value="TRANSCRIPTIONAL REGULATOR-RELATED"/>
    <property type="match status" value="1"/>
</dbReference>
<evidence type="ECO:0000313" key="5">
    <source>
        <dbReference type="Proteomes" id="UP001165296"/>
    </source>
</evidence>
<dbReference type="PROSITE" id="PS50930">
    <property type="entry name" value="HTH_LYTTR"/>
    <property type="match status" value="1"/>
</dbReference>
<dbReference type="EMBL" id="JAJADR010000010">
    <property type="protein sequence ID" value="MCB2410726.1"/>
    <property type="molecule type" value="Genomic_DNA"/>
</dbReference>
<feature type="modified residue" description="4-aspartylphosphate" evidence="1">
    <location>
        <position position="57"/>
    </location>
</feature>
<dbReference type="PROSITE" id="PS50110">
    <property type="entry name" value="RESPONSE_REGULATORY"/>
    <property type="match status" value="1"/>
</dbReference>
<keyword evidence="4" id="KW-0238">DNA-binding</keyword>
<evidence type="ECO:0000313" key="4">
    <source>
        <dbReference type="EMBL" id="MCB2410726.1"/>
    </source>
</evidence>
<evidence type="ECO:0000259" key="3">
    <source>
        <dbReference type="PROSITE" id="PS50930"/>
    </source>
</evidence>
<dbReference type="PANTHER" id="PTHR37299:SF1">
    <property type="entry name" value="STAGE 0 SPORULATION PROTEIN A HOMOLOG"/>
    <property type="match status" value="1"/>
</dbReference>
<dbReference type="InterPro" id="IPR001789">
    <property type="entry name" value="Sig_transdc_resp-reg_receiver"/>
</dbReference>
<feature type="domain" description="Response regulatory" evidence="2">
    <location>
        <begin position="6"/>
        <end position="121"/>
    </location>
</feature>
<name>A0ABS8AY27_9BACT</name>
<dbReference type="SUPFAM" id="SSF52172">
    <property type="entry name" value="CheY-like"/>
    <property type="match status" value="1"/>
</dbReference>
<keyword evidence="1" id="KW-0597">Phosphoprotein</keyword>
<evidence type="ECO:0000259" key="2">
    <source>
        <dbReference type="PROSITE" id="PS50110"/>
    </source>
</evidence>
<dbReference type="Proteomes" id="UP001165296">
    <property type="component" value="Unassembled WGS sequence"/>
</dbReference>
<reference evidence="4" key="1">
    <citation type="submission" date="2021-10" db="EMBL/GenBank/DDBJ databases">
        <authorList>
            <person name="Dean J.D."/>
            <person name="Kim M.K."/>
            <person name="Newey C.N."/>
            <person name="Stoker T.S."/>
            <person name="Thompson D.W."/>
            <person name="Grose J.H."/>
        </authorList>
    </citation>
    <scope>NUCLEOTIDE SEQUENCE</scope>
    <source>
        <strain evidence="4">BT178</strain>
    </source>
</reference>
<dbReference type="Pfam" id="PF04397">
    <property type="entry name" value="LytTR"/>
    <property type="match status" value="1"/>
</dbReference>
<feature type="domain" description="HTH LytTR-type" evidence="3">
    <location>
        <begin position="162"/>
        <end position="266"/>
    </location>
</feature>
<protein>
    <submittedName>
        <fullName evidence="4">LytTR family DNA-binding domain-containing protein</fullName>
    </submittedName>
</protein>
<dbReference type="RefSeq" id="WP_226179904.1">
    <property type="nucleotide sequence ID" value="NZ_JAJADR010000010.1"/>
</dbReference>
<keyword evidence="5" id="KW-1185">Reference proteome</keyword>
<dbReference type="SMART" id="SM00448">
    <property type="entry name" value="REC"/>
    <property type="match status" value="1"/>
</dbReference>
<proteinExistence type="predicted"/>
<accession>A0ABS8AY27</accession>
<dbReference type="InterPro" id="IPR011006">
    <property type="entry name" value="CheY-like_superfamily"/>
</dbReference>